<dbReference type="EMBL" id="MUJZ01066521">
    <property type="protein sequence ID" value="OTF70250.1"/>
    <property type="molecule type" value="Genomic_DNA"/>
</dbReference>
<evidence type="ECO:0000313" key="4">
    <source>
        <dbReference type="Proteomes" id="UP000194236"/>
    </source>
</evidence>
<evidence type="ECO:0000313" key="3">
    <source>
        <dbReference type="EMBL" id="OTF70250.1"/>
    </source>
</evidence>
<proteinExistence type="predicted"/>
<dbReference type="Proteomes" id="UP000194236">
    <property type="component" value="Unassembled WGS sequence"/>
</dbReference>
<keyword evidence="2" id="KW-1133">Transmembrane helix</keyword>
<accession>A0A1Y3AP87</accession>
<name>A0A1Y3AP87_EURMA</name>
<feature type="compositionally biased region" description="Acidic residues" evidence="1">
    <location>
        <begin position="54"/>
        <end position="65"/>
    </location>
</feature>
<organism evidence="3 4">
    <name type="scientific">Euroglyphus maynei</name>
    <name type="common">Mayne's house dust mite</name>
    <dbReference type="NCBI Taxonomy" id="6958"/>
    <lineage>
        <taxon>Eukaryota</taxon>
        <taxon>Metazoa</taxon>
        <taxon>Ecdysozoa</taxon>
        <taxon>Arthropoda</taxon>
        <taxon>Chelicerata</taxon>
        <taxon>Arachnida</taxon>
        <taxon>Acari</taxon>
        <taxon>Acariformes</taxon>
        <taxon>Sarcoptiformes</taxon>
        <taxon>Astigmata</taxon>
        <taxon>Psoroptidia</taxon>
        <taxon>Analgoidea</taxon>
        <taxon>Pyroglyphidae</taxon>
        <taxon>Pyroglyphinae</taxon>
        <taxon>Euroglyphus</taxon>
    </lineage>
</organism>
<feature type="compositionally biased region" description="Polar residues" evidence="1">
    <location>
        <begin position="25"/>
        <end position="46"/>
    </location>
</feature>
<feature type="transmembrane region" description="Helical" evidence="2">
    <location>
        <begin position="146"/>
        <end position="165"/>
    </location>
</feature>
<feature type="non-terminal residue" evidence="3">
    <location>
        <position position="203"/>
    </location>
</feature>
<keyword evidence="4" id="KW-1185">Reference proteome</keyword>
<dbReference type="AlphaFoldDB" id="A0A1Y3AP87"/>
<evidence type="ECO:0000256" key="1">
    <source>
        <dbReference type="SAM" id="MobiDB-lite"/>
    </source>
</evidence>
<keyword evidence="2" id="KW-0472">Membrane</keyword>
<protein>
    <submittedName>
        <fullName evidence="3">Uncharacterized protein</fullName>
    </submittedName>
</protein>
<reference evidence="3 4" key="1">
    <citation type="submission" date="2017-03" db="EMBL/GenBank/DDBJ databases">
        <title>Genome Survey of Euroglyphus maynei.</title>
        <authorList>
            <person name="Arlian L.G."/>
            <person name="Morgan M.S."/>
            <person name="Rider S.D."/>
        </authorList>
    </citation>
    <scope>NUCLEOTIDE SEQUENCE [LARGE SCALE GENOMIC DNA]</scope>
    <source>
        <strain evidence="3">Arlian Lab</strain>
        <tissue evidence="3">Whole body</tissue>
    </source>
</reference>
<evidence type="ECO:0000256" key="2">
    <source>
        <dbReference type="SAM" id="Phobius"/>
    </source>
</evidence>
<feature type="compositionally biased region" description="Low complexity" evidence="1">
    <location>
        <begin position="70"/>
        <end position="80"/>
    </location>
</feature>
<keyword evidence="2" id="KW-0812">Transmembrane</keyword>
<comment type="caution">
    <text evidence="3">The sequence shown here is derived from an EMBL/GenBank/DDBJ whole genome shotgun (WGS) entry which is preliminary data.</text>
</comment>
<feature type="region of interest" description="Disordered" evidence="1">
    <location>
        <begin position="19"/>
        <end position="89"/>
    </location>
</feature>
<gene>
    <name evidence="3" type="ORF">BLA29_008946</name>
</gene>
<sequence>MEISNQIVDNIDNHSKMLKSRSQEELTSNHPSNTFEFTTNLSSISGRNVRDDDGYNDDYDDDDDDGPHQPSTTTTISASPPQSPKSHPNYQQHEILQLNEDSHTWKLKASKRQQNIHQSNKSLQFCFGKLHSYLKTENAFEFRFKIIVAFLFLIICCVVMITRYFHYNLQISRALHDQILMFKQNKKITFLNDRGDNLVNLYY</sequence>